<evidence type="ECO:0000256" key="2">
    <source>
        <dbReference type="ARBA" id="ARBA00022598"/>
    </source>
</evidence>
<dbReference type="InterPro" id="IPR004472">
    <property type="entry name" value="DTB_synth_BioD"/>
</dbReference>
<dbReference type="GO" id="GO:0004141">
    <property type="term" value="F:dethiobiotin synthase activity"/>
    <property type="evidence" value="ECO:0007669"/>
    <property type="project" value="UniProtKB-UniRule"/>
</dbReference>
<evidence type="ECO:0000256" key="3">
    <source>
        <dbReference type="ARBA" id="ARBA00022723"/>
    </source>
</evidence>
<keyword evidence="5 8" id="KW-0093">Biotin biosynthesis</keyword>
<evidence type="ECO:0000256" key="1">
    <source>
        <dbReference type="ARBA" id="ARBA00022490"/>
    </source>
</evidence>
<keyword evidence="7 8" id="KW-0460">Magnesium</keyword>
<evidence type="ECO:0000256" key="7">
    <source>
        <dbReference type="ARBA" id="ARBA00022842"/>
    </source>
</evidence>
<dbReference type="CDD" id="cd03109">
    <property type="entry name" value="DTBS"/>
    <property type="match status" value="1"/>
</dbReference>
<dbReference type="SUPFAM" id="SSF52540">
    <property type="entry name" value="P-loop containing nucleoside triphosphate hydrolases"/>
    <property type="match status" value="1"/>
</dbReference>
<feature type="binding site" evidence="8">
    <location>
        <position position="55"/>
    </location>
    <ligand>
        <name>Mg(2+)</name>
        <dbReference type="ChEBI" id="CHEBI:18420"/>
    </ligand>
</feature>
<dbReference type="EMBL" id="MJLZ01000011">
    <property type="protein sequence ID" value="RLM25759.1"/>
    <property type="molecule type" value="Genomic_DNA"/>
</dbReference>
<dbReference type="Gene3D" id="3.40.50.300">
    <property type="entry name" value="P-loop containing nucleotide triphosphate hydrolases"/>
    <property type="match status" value="1"/>
</dbReference>
<dbReference type="HAMAP" id="MF_00336">
    <property type="entry name" value="BioD"/>
    <property type="match status" value="1"/>
</dbReference>
<keyword evidence="3 8" id="KW-0479">Metal-binding</keyword>
<comment type="function">
    <text evidence="8">Catalyzes a mechanistically unusual reaction, the ATP-dependent insertion of CO2 between the N7 and N8 nitrogen atoms of 7,8-diaminopelargonic acid (DAPA, also called 7,8-diammoniononanoate) to form a ureido ring.</text>
</comment>
<comment type="pathway">
    <text evidence="8">Cofactor biosynthesis; biotin biosynthesis; biotin from 7,8-diaminononanoate: step 1/2.</text>
</comment>
<dbReference type="PIRSF" id="PIRSF006755">
    <property type="entry name" value="DTB_synth"/>
    <property type="match status" value="1"/>
</dbReference>
<proteinExistence type="inferred from homology"/>
<feature type="binding site" evidence="8">
    <location>
        <begin position="116"/>
        <end position="119"/>
    </location>
    <ligand>
        <name>ATP</name>
        <dbReference type="ChEBI" id="CHEBI:30616"/>
    </ligand>
</feature>
<dbReference type="GO" id="GO:0042803">
    <property type="term" value="F:protein homodimerization activity"/>
    <property type="evidence" value="ECO:0007669"/>
    <property type="project" value="UniProtKB-ARBA"/>
</dbReference>
<keyword evidence="1 8" id="KW-0963">Cytoplasm</keyword>
<feature type="binding site" evidence="8">
    <location>
        <position position="17"/>
    </location>
    <ligand>
        <name>Mg(2+)</name>
        <dbReference type="ChEBI" id="CHEBI:18420"/>
    </ligand>
</feature>
<evidence type="ECO:0000313" key="10">
    <source>
        <dbReference type="Proteomes" id="UP000285648"/>
    </source>
</evidence>
<comment type="similarity">
    <text evidence="8">Belongs to the dethiobiotin synthetase family.</text>
</comment>
<name>A0A421DQJ1_9GAMM</name>
<dbReference type="AlphaFoldDB" id="A0A421DQJ1"/>
<comment type="cofactor">
    <cofactor evidence="8">
        <name>Mg(2+)</name>
        <dbReference type="ChEBI" id="CHEBI:18420"/>
    </cofactor>
</comment>
<feature type="binding site" evidence="8">
    <location>
        <begin position="176"/>
        <end position="177"/>
    </location>
    <ligand>
        <name>ATP</name>
        <dbReference type="ChEBI" id="CHEBI:30616"/>
    </ligand>
</feature>
<comment type="subunit">
    <text evidence="8">Homodimer.</text>
</comment>
<dbReference type="RefSeq" id="WP_121574427.1">
    <property type="nucleotide sequence ID" value="NZ_MJLZ01000011.1"/>
</dbReference>
<comment type="caution">
    <text evidence="8">Lacks conserved residue(s) required for the propagation of feature annotation.</text>
</comment>
<dbReference type="UniPathway" id="UPA00078">
    <property type="reaction ID" value="UER00161"/>
</dbReference>
<dbReference type="InterPro" id="IPR027417">
    <property type="entry name" value="P-loop_NTPase"/>
</dbReference>
<comment type="catalytic activity">
    <reaction evidence="8">
        <text>(7R,8S)-7,8-diammoniononanoate + CO2 + ATP = (4R,5S)-dethiobiotin + ADP + phosphate + 3 H(+)</text>
        <dbReference type="Rhea" id="RHEA:15805"/>
        <dbReference type="ChEBI" id="CHEBI:15378"/>
        <dbReference type="ChEBI" id="CHEBI:16526"/>
        <dbReference type="ChEBI" id="CHEBI:30616"/>
        <dbReference type="ChEBI" id="CHEBI:43474"/>
        <dbReference type="ChEBI" id="CHEBI:149469"/>
        <dbReference type="ChEBI" id="CHEBI:149473"/>
        <dbReference type="ChEBI" id="CHEBI:456216"/>
        <dbReference type="EC" id="6.3.3.3"/>
    </reaction>
</comment>
<keyword evidence="6 8" id="KW-0067">ATP-binding</keyword>
<evidence type="ECO:0000256" key="6">
    <source>
        <dbReference type="ARBA" id="ARBA00022840"/>
    </source>
</evidence>
<feature type="binding site" evidence="8">
    <location>
        <position position="116"/>
    </location>
    <ligand>
        <name>Mg(2+)</name>
        <dbReference type="ChEBI" id="CHEBI:18420"/>
    </ligand>
</feature>
<sequence length="225" mass="24232">MIKRWFVTGTDTGVGKTIASSALLQAANQAGYRTAGYKPVASGCEITPEGVRNSDAMLLQANSLVRLDYHSVNPLAFIEPTSPHIVSAAEQRPIQLAVLSAGLKALETEADWLLVEGAGGWFTPLSARETFADWVVQEQLPVILVVGIKLGCINHALLTANAVQQAGLALVGWIANDIVLPGKRHQEYLLSLQQRLSAPMLGRIPHLAAPRSHNVGQYIDLTRLD</sequence>
<dbReference type="GO" id="GO:0005524">
    <property type="term" value="F:ATP binding"/>
    <property type="evidence" value="ECO:0007669"/>
    <property type="project" value="UniProtKB-UniRule"/>
</dbReference>
<dbReference type="OrthoDB" id="9802097at2"/>
<keyword evidence="2 8" id="KW-0436">Ligase</keyword>
<dbReference type="Pfam" id="PF13500">
    <property type="entry name" value="AAA_26"/>
    <property type="match status" value="1"/>
</dbReference>
<feature type="binding site" evidence="8">
    <location>
        <position position="55"/>
    </location>
    <ligand>
        <name>ATP</name>
        <dbReference type="ChEBI" id="CHEBI:30616"/>
    </ligand>
</feature>
<feature type="active site" evidence="8">
    <location>
        <position position="38"/>
    </location>
</feature>
<evidence type="ECO:0000256" key="5">
    <source>
        <dbReference type="ARBA" id="ARBA00022756"/>
    </source>
</evidence>
<dbReference type="Proteomes" id="UP000285648">
    <property type="component" value="Unassembled WGS sequence"/>
</dbReference>
<dbReference type="GO" id="GO:0000287">
    <property type="term" value="F:magnesium ion binding"/>
    <property type="evidence" value="ECO:0007669"/>
    <property type="project" value="UniProtKB-UniRule"/>
</dbReference>
<reference evidence="9 10" key="1">
    <citation type="submission" date="2016-09" db="EMBL/GenBank/DDBJ databases">
        <authorList>
            <person name="Doonan J."/>
            <person name="Pachebat J.A."/>
            <person name="Golyshin P.N."/>
            <person name="Denman S."/>
            <person name="Mcdonald J.E."/>
        </authorList>
    </citation>
    <scope>NUCLEOTIDE SEQUENCE [LARGE SCALE GENOMIC DNA]</scope>
    <source>
        <strain evidence="9 10">NCPPB 3934</strain>
    </source>
</reference>
<gene>
    <name evidence="8" type="primary">bioD</name>
    <name evidence="9" type="ORF">BIY29_06750</name>
</gene>
<dbReference type="PANTHER" id="PTHR43210">
    <property type="entry name" value="DETHIOBIOTIN SYNTHETASE"/>
    <property type="match status" value="1"/>
</dbReference>
<comment type="subcellular location">
    <subcellularLocation>
        <location evidence="8">Cytoplasm</location>
    </subcellularLocation>
</comment>
<dbReference type="PANTHER" id="PTHR43210:SF5">
    <property type="entry name" value="DETHIOBIOTIN SYNTHETASE"/>
    <property type="match status" value="1"/>
</dbReference>
<keyword evidence="4 8" id="KW-0547">Nucleotide-binding</keyword>
<evidence type="ECO:0000313" key="9">
    <source>
        <dbReference type="EMBL" id="RLM25759.1"/>
    </source>
</evidence>
<evidence type="ECO:0000256" key="4">
    <source>
        <dbReference type="ARBA" id="ARBA00022741"/>
    </source>
</evidence>
<dbReference type="GO" id="GO:0005829">
    <property type="term" value="C:cytosol"/>
    <property type="evidence" value="ECO:0007669"/>
    <property type="project" value="TreeGrafter"/>
</dbReference>
<dbReference type="FunFam" id="3.40.50.300:FF:000292">
    <property type="entry name" value="ATP-dependent dethiobiotin synthetase BioD"/>
    <property type="match status" value="1"/>
</dbReference>
<evidence type="ECO:0000256" key="8">
    <source>
        <dbReference type="HAMAP-Rule" id="MF_00336"/>
    </source>
</evidence>
<feature type="binding site" evidence="8">
    <location>
        <position position="42"/>
    </location>
    <ligand>
        <name>substrate</name>
    </ligand>
</feature>
<comment type="caution">
    <text evidence="9">The sequence shown here is derived from an EMBL/GenBank/DDBJ whole genome shotgun (WGS) entry which is preliminary data.</text>
</comment>
<protein>
    <recommendedName>
        <fullName evidence="8">ATP-dependent dethiobiotin synthetase BioD</fullName>
        <ecNumber evidence="8">6.3.3.3</ecNumber>
    </recommendedName>
    <alternativeName>
        <fullName evidence="8">DTB synthetase</fullName>
        <shortName evidence="8">DTBS</shortName>
    </alternativeName>
    <alternativeName>
        <fullName evidence="8">Dethiobiotin synthase</fullName>
    </alternativeName>
</protein>
<feature type="binding site" evidence="8">
    <location>
        <begin position="13"/>
        <end position="18"/>
    </location>
    <ligand>
        <name>ATP</name>
        <dbReference type="ChEBI" id="CHEBI:30616"/>
    </ligand>
</feature>
<feature type="binding site" evidence="8">
    <location>
        <begin position="205"/>
        <end position="207"/>
    </location>
    <ligand>
        <name>ATP</name>
        <dbReference type="ChEBI" id="CHEBI:30616"/>
    </ligand>
</feature>
<accession>A0A421DQJ1</accession>
<dbReference type="NCBIfam" id="TIGR00347">
    <property type="entry name" value="bioD"/>
    <property type="match status" value="1"/>
</dbReference>
<dbReference type="GO" id="GO:0009102">
    <property type="term" value="P:biotin biosynthetic process"/>
    <property type="evidence" value="ECO:0007669"/>
    <property type="project" value="UniProtKB-UniRule"/>
</dbReference>
<keyword evidence="10" id="KW-1185">Reference proteome</keyword>
<dbReference type="EC" id="6.3.3.3" evidence="8"/>
<organism evidence="9 10">
    <name type="scientific">Brenneria alni</name>
    <dbReference type="NCBI Taxonomy" id="71656"/>
    <lineage>
        <taxon>Bacteria</taxon>
        <taxon>Pseudomonadati</taxon>
        <taxon>Pseudomonadota</taxon>
        <taxon>Gammaproteobacteria</taxon>
        <taxon>Enterobacterales</taxon>
        <taxon>Pectobacteriaceae</taxon>
        <taxon>Brenneria</taxon>
    </lineage>
</organism>